<keyword evidence="2" id="KW-1185">Reference proteome</keyword>
<proteinExistence type="predicted"/>
<dbReference type="AlphaFoldDB" id="A0A3M0FXL9"/>
<protein>
    <submittedName>
        <fullName evidence="1">Uncharacterized protein</fullName>
    </submittedName>
</protein>
<name>A0A3M0FXL9_9ACTN</name>
<dbReference type="EMBL" id="REFW01000006">
    <property type="protein sequence ID" value="RMB57490.1"/>
    <property type="molecule type" value="Genomic_DNA"/>
</dbReference>
<evidence type="ECO:0000313" key="1">
    <source>
        <dbReference type="EMBL" id="RMB57490.1"/>
    </source>
</evidence>
<evidence type="ECO:0000313" key="2">
    <source>
        <dbReference type="Proteomes" id="UP000275256"/>
    </source>
</evidence>
<dbReference type="OrthoDB" id="3720765at2"/>
<comment type="caution">
    <text evidence="1">The sequence shown here is derived from an EMBL/GenBank/DDBJ whole genome shotgun (WGS) entry which is preliminary data.</text>
</comment>
<gene>
    <name evidence="1" type="ORF">EAX62_15755</name>
</gene>
<reference evidence="1 2" key="1">
    <citation type="submission" date="2018-10" db="EMBL/GenBank/DDBJ databases">
        <title>Tessaracoccus antarcticuss sp. nov., isolated from sediment.</title>
        <authorList>
            <person name="Zhou L.Y."/>
            <person name="Du Z.J."/>
        </authorList>
    </citation>
    <scope>NUCLEOTIDE SEQUENCE [LARGE SCALE GENOMIC DNA]</scope>
    <source>
        <strain evidence="1 2">JDX10</strain>
    </source>
</reference>
<accession>A0A3M0FXL9</accession>
<sequence length="429" mass="46104">MLEDDGDHGRIDVDLSATHLRLEFVDSTWEFSFPESWRRVPADEEDVWGWELPGCAAARVRLRRHPRVQWEVDVVNVGADAATMPTPRIAVTSTGTLVPWFAGSAGEVVVALPDATVEWSQRRGSCSGAPDAFSPFPEPLVLRAGAAASAAWRRQVLPAAALVPPPPFVPRRRYLPAGEPLELEHSDAGLLAPGLHVLTTADGSDVLGDAGLHTLSFLDARGTATLEVGWFSDMGELASSALAEPHLPPNLTAWLLASDPRGISDLDALDVALAEALEEPDAWGVLAGMRAATLTDLPVADDVRRAAHHVWAHEVDEGLRQLLVTHALVRGWEPDVVAQWLLPGPPVAVTDAFRVLGSVGLGRITSEPVSHGGRDVVLAHMWVAAHGESAAAAEWESAVDGARWRLLCHLSQHPDPLDVAWLLAEVLRD</sequence>
<dbReference type="RefSeq" id="WP_121902693.1">
    <property type="nucleotide sequence ID" value="NZ_REFW01000006.1"/>
</dbReference>
<organism evidence="1 2">
    <name type="scientific">Tessaracoccus antarcticus</name>
    <dbReference type="NCBI Taxonomy" id="2479848"/>
    <lineage>
        <taxon>Bacteria</taxon>
        <taxon>Bacillati</taxon>
        <taxon>Actinomycetota</taxon>
        <taxon>Actinomycetes</taxon>
        <taxon>Propionibacteriales</taxon>
        <taxon>Propionibacteriaceae</taxon>
        <taxon>Tessaracoccus</taxon>
    </lineage>
</organism>
<dbReference type="Proteomes" id="UP000275256">
    <property type="component" value="Unassembled WGS sequence"/>
</dbReference>